<dbReference type="Gramene" id="TraesCSU03G0197800.1">
    <property type="protein sequence ID" value="TraesCSU03G0197800.1.CDS1"/>
    <property type="gene ID" value="TraesCSU03G0197800"/>
</dbReference>
<feature type="domain" description="FAE" evidence="6">
    <location>
        <begin position="83"/>
        <end position="368"/>
    </location>
</feature>
<dbReference type="EnsemblPlants" id="TraesCSU02G164300.1">
    <property type="protein sequence ID" value="TraesCSU02G164300.1.cds1"/>
    <property type="gene ID" value="TraesCSU02G164300"/>
</dbReference>
<dbReference type="InterPro" id="IPR016039">
    <property type="entry name" value="Thiolase-like"/>
</dbReference>
<dbReference type="Pfam" id="PF08541">
    <property type="entry name" value="ACP_syn_III_C"/>
    <property type="match status" value="1"/>
</dbReference>
<evidence type="ECO:0000313" key="9">
    <source>
        <dbReference type="Proteomes" id="UP000019116"/>
    </source>
</evidence>
<evidence type="ECO:0000256" key="5">
    <source>
        <dbReference type="SAM" id="Phobius"/>
    </source>
</evidence>
<keyword evidence="2 4" id="KW-0808">Transferase</keyword>
<dbReference type="CDD" id="cd00831">
    <property type="entry name" value="CHS_like"/>
    <property type="match status" value="1"/>
</dbReference>
<accession>A0A3B6UBP7</accession>
<dbReference type="Gramene" id="TraesROB_scaffold_072453_01G000100.1">
    <property type="protein sequence ID" value="TraesROB_scaffold_072453_01G000100.1"/>
    <property type="gene ID" value="TraesROB_scaffold_072453_01G000100"/>
</dbReference>
<dbReference type="InterPro" id="IPR013601">
    <property type="entry name" value="FAE1_typ3_polyketide_synth"/>
</dbReference>
<feature type="domain" description="Beta-ketoacyl-[acyl-carrier-protein] synthase III C-terminal" evidence="7">
    <location>
        <begin position="392"/>
        <end position="472"/>
    </location>
</feature>
<dbReference type="GO" id="GO:0006633">
    <property type="term" value="P:fatty acid biosynthetic process"/>
    <property type="evidence" value="ECO:0007669"/>
    <property type="project" value="UniProtKB-UniPathway"/>
</dbReference>
<evidence type="ECO:0000256" key="2">
    <source>
        <dbReference type="ARBA" id="ARBA00022679"/>
    </source>
</evidence>
<proteinExistence type="inferred from homology"/>
<dbReference type="SMR" id="A0A3B6UBP7"/>
<evidence type="ECO:0000313" key="8">
    <source>
        <dbReference type="EnsemblPlants" id="TraesCSU02G164300.1.cds1"/>
    </source>
</evidence>
<dbReference type="Gene3D" id="3.40.47.10">
    <property type="match status" value="1"/>
</dbReference>
<evidence type="ECO:0000259" key="7">
    <source>
        <dbReference type="Pfam" id="PF08541"/>
    </source>
</evidence>
<dbReference type="InterPro" id="IPR012392">
    <property type="entry name" value="3-ktacl-CoA_syn"/>
</dbReference>
<sequence>MNSTPCIVPMYPLLTSEHDRSVANTIAMAMGLPPLSKQLFPIVAGMVLVCSIFLKAVRRLGYSFSPIQLLLLSLVLLAMVAAVVNRTRAVYLVDYACFLPCPTWRFPNSTLIEYARLVPAFADDRTVGFTTRVLGSSGLGDETSLPPGDHYIPPDNNLVVARAEAELVIFSAIDDLLAKTGVTPDAVGVVVVNCSVFAPVPSLSDMIVNRYKLRSDVRCVNLSGMGCSAGVISVGLAAGLLGAAPHGAAHALVVSTETITPNLYLGRERSMLLSNMLFRVGGAAVLLSTSKDRARFRLAHIVRTITGGAQDSSYRCIFQEEDEEGNLGVKLSRDLMRVAGDALKANITALGPLVLPFFEQLRFVANKLLLKLGRRGSVKVKPYVPDLCKAFHHVCIHAGGRAVVDEVQSSLGLSEEHVEPSRMALHRFGNTSSSSVWYEMAYLEAKGRVRKGHRVWMVGLGAGVKCNSAVWECIRPAARLDKAWAGCIHRYPINVPHANVNMVAESDPIIAV</sequence>
<comment type="pathway">
    <text evidence="4">Lipid metabolism; fatty acid biosynthesis.</text>
</comment>
<dbReference type="InterPro" id="IPR013747">
    <property type="entry name" value="ACP_syn_III_C"/>
</dbReference>
<dbReference type="EC" id="2.3.1.-" evidence="4"/>
<keyword evidence="5" id="KW-0812">Transmembrane</keyword>
<dbReference type="UniPathway" id="UPA00094"/>
<gene>
    <name evidence="8" type="primary">LOC123175596</name>
</gene>
<dbReference type="Pfam" id="PF08392">
    <property type="entry name" value="FAE1_CUT1_RppA"/>
    <property type="match status" value="1"/>
</dbReference>
<protein>
    <recommendedName>
        <fullName evidence="4">3-ketoacyl-CoA synthase</fullName>
        <ecNumber evidence="4">2.3.1.-</ecNumber>
    </recommendedName>
</protein>
<reference evidence="8" key="1">
    <citation type="submission" date="2018-08" db="EMBL/GenBank/DDBJ databases">
        <authorList>
            <person name="Rossello M."/>
        </authorList>
    </citation>
    <scope>NUCLEOTIDE SEQUENCE [LARGE SCALE GENOMIC DNA]</scope>
    <source>
        <strain evidence="8">cv. Chinese Spring</strain>
    </source>
</reference>
<organism evidence="8">
    <name type="scientific">Triticum aestivum</name>
    <name type="common">Wheat</name>
    <dbReference type="NCBI Taxonomy" id="4565"/>
    <lineage>
        <taxon>Eukaryota</taxon>
        <taxon>Viridiplantae</taxon>
        <taxon>Streptophyta</taxon>
        <taxon>Embryophyta</taxon>
        <taxon>Tracheophyta</taxon>
        <taxon>Spermatophyta</taxon>
        <taxon>Magnoliopsida</taxon>
        <taxon>Liliopsida</taxon>
        <taxon>Poales</taxon>
        <taxon>Poaceae</taxon>
        <taxon>BOP clade</taxon>
        <taxon>Pooideae</taxon>
        <taxon>Triticodae</taxon>
        <taxon>Triticeae</taxon>
        <taxon>Triticinae</taxon>
        <taxon>Triticum</taxon>
    </lineage>
</organism>
<name>A0A3B6UBP7_WHEAT</name>
<dbReference type="GO" id="GO:0016020">
    <property type="term" value="C:membrane"/>
    <property type="evidence" value="ECO:0007669"/>
    <property type="project" value="InterPro"/>
</dbReference>
<dbReference type="AlphaFoldDB" id="A0A3B6UBP7"/>
<comment type="similarity">
    <text evidence="1 4">Belongs to the thiolase-like superfamily. Chalcone/stilbene synthases family.</text>
</comment>
<dbReference type="Gramene" id="TraesCLE_scaffold_131671_01G000100.1">
    <property type="protein sequence ID" value="TraesCLE_scaffold_131671_01G000100.1"/>
    <property type="gene ID" value="TraesCLE_scaffold_131671_01G000100"/>
</dbReference>
<dbReference type="GO" id="GO:0016747">
    <property type="term" value="F:acyltransferase activity, transferring groups other than amino-acyl groups"/>
    <property type="evidence" value="ECO:0007669"/>
    <property type="project" value="InterPro"/>
</dbReference>
<keyword evidence="5" id="KW-1133">Transmembrane helix</keyword>
<evidence type="ECO:0000256" key="3">
    <source>
        <dbReference type="ARBA" id="ARBA00023315"/>
    </source>
</evidence>
<keyword evidence="3 4" id="KW-0012">Acyltransferase</keyword>
<dbReference type="Proteomes" id="UP000019116">
    <property type="component" value="Chromosome Un"/>
</dbReference>
<evidence type="ECO:0000259" key="6">
    <source>
        <dbReference type="Pfam" id="PF08392"/>
    </source>
</evidence>
<keyword evidence="5" id="KW-0472">Membrane</keyword>
<dbReference type="STRING" id="4565.A0A3B6UBP7"/>
<feature type="transmembrane region" description="Helical" evidence="5">
    <location>
        <begin position="38"/>
        <end position="57"/>
    </location>
</feature>
<dbReference type="PANTHER" id="PTHR31561">
    <property type="entry name" value="3-KETOACYL-COA SYNTHASE"/>
    <property type="match status" value="1"/>
</dbReference>
<dbReference type="SUPFAM" id="SSF53901">
    <property type="entry name" value="Thiolase-like"/>
    <property type="match status" value="2"/>
</dbReference>
<keyword evidence="9" id="KW-1185">Reference proteome</keyword>
<reference evidence="8" key="2">
    <citation type="submission" date="2018-10" db="UniProtKB">
        <authorList>
            <consortium name="EnsemblPlants"/>
        </authorList>
    </citation>
    <scope>IDENTIFICATION</scope>
</reference>
<evidence type="ECO:0000256" key="4">
    <source>
        <dbReference type="PIRNR" id="PIRNR036417"/>
    </source>
</evidence>
<dbReference type="PIRSF" id="PIRSF036417">
    <property type="entry name" value="3-ktacl-CoA_syn"/>
    <property type="match status" value="1"/>
</dbReference>
<dbReference type="Gramene" id="TraesCSU02G164300.1">
    <property type="protein sequence ID" value="TraesCSU02G164300.1.cds1"/>
    <property type="gene ID" value="TraesCSU02G164300"/>
</dbReference>
<evidence type="ECO:0000256" key="1">
    <source>
        <dbReference type="ARBA" id="ARBA00005531"/>
    </source>
</evidence>
<feature type="transmembrane region" description="Helical" evidence="5">
    <location>
        <begin position="69"/>
        <end position="85"/>
    </location>
</feature>